<keyword evidence="3" id="KW-1185">Reference proteome</keyword>
<dbReference type="EMBL" id="JALLBG020000058">
    <property type="protein sequence ID" value="KAL3769066.1"/>
    <property type="molecule type" value="Genomic_DNA"/>
</dbReference>
<feature type="region of interest" description="Disordered" evidence="1">
    <location>
        <begin position="1"/>
        <end position="30"/>
    </location>
</feature>
<evidence type="ECO:0000313" key="3">
    <source>
        <dbReference type="Proteomes" id="UP001530293"/>
    </source>
</evidence>
<evidence type="ECO:0000313" key="2">
    <source>
        <dbReference type="EMBL" id="KAL3769066.1"/>
    </source>
</evidence>
<feature type="compositionally biased region" description="Basic and acidic residues" evidence="1">
    <location>
        <begin position="21"/>
        <end position="30"/>
    </location>
</feature>
<name>A0ABD3MYU7_9STRA</name>
<sequence>MASALAAPSQMSGTNSNNEPIDSKTKLPHDNDALSNVRRAFTDYTTALVYASRNVGNVSFESTTVKSANENENSIAGAAEKMKDPLEEAAALIVKRKQALHSNATLLEGKLRGNVKESEALQCCLRSQPCGASTCNVVLITTLRLRKCGGTGLFL</sequence>
<comment type="caution">
    <text evidence="2">The sequence shown here is derived from an EMBL/GenBank/DDBJ whole genome shotgun (WGS) entry which is preliminary data.</text>
</comment>
<evidence type="ECO:0000256" key="1">
    <source>
        <dbReference type="SAM" id="MobiDB-lite"/>
    </source>
</evidence>
<dbReference type="AlphaFoldDB" id="A0ABD3MYU7"/>
<proteinExistence type="predicted"/>
<organism evidence="2 3">
    <name type="scientific">Discostella pseudostelligera</name>
    <dbReference type="NCBI Taxonomy" id="259834"/>
    <lineage>
        <taxon>Eukaryota</taxon>
        <taxon>Sar</taxon>
        <taxon>Stramenopiles</taxon>
        <taxon>Ochrophyta</taxon>
        <taxon>Bacillariophyta</taxon>
        <taxon>Coscinodiscophyceae</taxon>
        <taxon>Thalassiosirophycidae</taxon>
        <taxon>Stephanodiscales</taxon>
        <taxon>Stephanodiscaceae</taxon>
        <taxon>Discostella</taxon>
    </lineage>
</organism>
<feature type="compositionally biased region" description="Polar residues" evidence="1">
    <location>
        <begin position="9"/>
        <end position="20"/>
    </location>
</feature>
<gene>
    <name evidence="2" type="ORF">ACHAWU_008758</name>
</gene>
<dbReference type="Proteomes" id="UP001530293">
    <property type="component" value="Unassembled WGS sequence"/>
</dbReference>
<reference evidence="2 3" key="1">
    <citation type="submission" date="2024-10" db="EMBL/GenBank/DDBJ databases">
        <title>Updated reference genomes for cyclostephanoid diatoms.</title>
        <authorList>
            <person name="Roberts W.R."/>
            <person name="Alverson A.J."/>
        </authorList>
    </citation>
    <scope>NUCLEOTIDE SEQUENCE [LARGE SCALE GENOMIC DNA]</scope>
    <source>
        <strain evidence="2 3">AJA232-27</strain>
    </source>
</reference>
<accession>A0ABD3MYU7</accession>
<protein>
    <submittedName>
        <fullName evidence="2">Uncharacterized protein</fullName>
    </submittedName>
</protein>